<gene>
    <name evidence="2" type="ORF">TH606_06295</name>
</gene>
<keyword evidence="1" id="KW-0175">Coiled coil</keyword>
<keyword evidence="3" id="KW-1185">Reference proteome</keyword>
<evidence type="ECO:0000256" key="1">
    <source>
        <dbReference type="SAM" id="Coils"/>
    </source>
</evidence>
<organism evidence="2 3">
    <name type="scientific">Thermodesulfatator autotrophicus</name>
    <dbReference type="NCBI Taxonomy" id="1795632"/>
    <lineage>
        <taxon>Bacteria</taxon>
        <taxon>Pseudomonadati</taxon>
        <taxon>Thermodesulfobacteriota</taxon>
        <taxon>Thermodesulfobacteria</taxon>
        <taxon>Thermodesulfobacteriales</taxon>
        <taxon>Thermodesulfatatoraceae</taxon>
        <taxon>Thermodesulfatator</taxon>
    </lineage>
</organism>
<reference evidence="2 3" key="1">
    <citation type="submission" date="2016-02" db="EMBL/GenBank/DDBJ databases">
        <title>Draft genome sequence of Thermodesulfatator sp. S606.</title>
        <authorList>
            <person name="Lai Q."/>
            <person name="Cao J."/>
            <person name="Dupont S."/>
            <person name="Shao Z."/>
            <person name="Jebbar M."/>
            <person name="Alain K."/>
        </authorList>
    </citation>
    <scope>NUCLEOTIDE SEQUENCE [LARGE SCALE GENOMIC DNA]</scope>
    <source>
        <strain evidence="2 3">S606</strain>
    </source>
</reference>
<dbReference type="STRING" id="1795632.TH606_06295"/>
<name>A0A177E7V2_9BACT</name>
<dbReference type="Proteomes" id="UP000076964">
    <property type="component" value="Unassembled WGS sequence"/>
</dbReference>
<comment type="caution">
    <text evidence="2">The sequence shown here is derived from an EMBL/GenBank/DDBJ whole genome shotgun (WGS) entry which is preliminary data.</text>
</comment>
<dbReference type="RefSeq" id="WP_068542084.1">
    <property type="nucleotide sequence ID" value="NZ_LSFI01000026.1"/>
</dbReference>
<dbReference type="Pfam" id="PF04325">
    <property type="entry name" value="DUF465"/>
    <property type="match status" value="1"/>
</dbReference>
<dbReference type="InterPro" id="IPR007420">
    <property type="entry name" value="DUF465"/>
</dbReference>
<proteinExistence type="predicted"/>
<dbReference type="AlphaFoldDB" id="A0A177E7V2"/>
<sequence>MDKEKELIAKYAEQDEELRKLVEEHRALDERLEEFHRRPYLTAEEEVEKKKIQVQKLALKDQILAIVEKYRKMEEEGK</sequence>
<dbReference type="InterPro" id="IPR038444">
    <property type="entry name" value="DUF465_sf"/>
</dbReference>
<evidence type="ECO:0000313" key="3">
    <source>
        <dbReference type="Proteomes" id="UP000076964"/>
    </source>
</evidence>
<feature type="coiled-coil region" evidence="1">
    <location>
        <begin position="4"/>
        <end position="76"/>
    </location>
</feature>
<dbReference type="OrthoDB" id="9802787at2"/>
<dbReference type="EMBL" id="LSFI01000026">
    <property type="protein sequence ID" value="OAG27571.1"/>
    <property type="molecule type" value="Genomic_DNA"/>
</dbReference>
<evidence type="ECO:0008006" key="4">
    <source>
        <dbReference type="Google" id="ProtNLM"/>
    </source>
</evidence>
<dbReference type="Gene3D" id="6.10.280.50">
    <property type="match status" value="1"/>
</dbReference>
<accession>A0A177E7V2</accession>
<protein>
    <recommendedName>
        <fullName evidence="4">DUF465 domain-containing protein</fullName>
    </recommendedName>
</protein>
<evidence type="ECO:0000313" key="2">
    <source>
        <dbReference type="EMBL" id="OAG27571.1"/>
    </source>
</evidence>